<evidence type="ECO:0000256" key="4">
    <source>
        <dbReference type="ARBA" id="ARBA00022989"/>
    </source>
</evidence>
<dbReference type="SUPFAM" id="SSF103473">
    <property type="entry name" value="MFS general substrate transporter"/>
    <property type="match status" value="1"/>
</dbReference>
<dbReference type="GO" id="GO:0005351">
    <property type="term" value="F:carbohydrate:proton symporter activity"/>
    <property type="evidence" value="ECO:0007669"/>
    <property type="project" value="TreeGrafter"/>
</dbReference>
<dbReference type="PANTHER" id="PTHR48022:SF22">
    <property type="entry name" value="MAJOR FACILITATOR SUPERFAMILY (MFS) PROFILE DOMAIN-CONTAINING PROTEIN"/>
    <property type="match status" value="1"/>
</dbReference>
<dbReference type="PROSITE" id="PS50850">
    <property type="entry name" value="MFS"/>
    <property type="match status" value="1"/>
</dbReference>
<accession>A0A427XN33</accession>
<protein>
    <recommendedName>
        <fullName evidence="7">Major facilitator superfamily (MFS) profile domain-containing protein</fullName>
    </recommendedName>
</protein>
<comment type="caution">
    <text evidence="8">The sequence shown here is derived from an EMBL/GenBank/DDBJ whole genome shotgun (WGS) entry which is preliminary data.</text>
</comment>
<evidence type="ECO:0000259" key="7">
    <source>
        <dbReference type="PROSITE" id="PS50850"/>
    </source>
</evidence>
<feature type="transmembrane region" description="Helical" evidence="6">
    <location>
        <begin position="155"/>
        <end position="179"/>
    </location>
</feature>
<evidence type="ECO:0000256" key="2">
    <source>
        <dbReference type="ARBA" id="ARBA00010992"/>
    </source>
</evidence>
<evidence type="ECO:0000256" key="6">
    <source>
        <dbReference type="SAM" id="Phobius"/>
    </source>
</evidence>
<feature type="transmembrane region" description="Helical" evidence="6">
    <location>
        <begin position="128"/>
        <end position="149"/>
    </location>
</feature>
<feature type="domain" description="Major facilitator superfamily (MFS) profile" evidence="7">
    <location>
        <begin position="53"/>
        <end position="496"/>
    </location>
</feature>
<comment type="similarity">
    <text evidence="2">Belongs to the major facilitator superfamily. Sugar transporter (TC 2.A.1.1) family.</text>
</comment>
<organism evidence="8 9">
    <name type="scientific">Saitozyma podzolica</name>
    <dbReference type="NCBI Taxonomy" id="1890683"/>
    <lineage>
        <taxon>Eukaryota</taxon>
        <taxon>Fungi</taxon>
        <taxon>Dikarya</taxon>
        <taxon>Basidiomycota</taxon>
        <taxon>Agaricomycotina</taxon>
        <taxon>Tremellomycetes</taxon>
        <taxon>Tremellales</taxon>
        <taxon>Trimorphomycetaceae</taxon>
        <taxon>Saitozyma</taxon>
    </lineage>
</organism>
<dbReference type="PROSITE" id="PS00216">
    <property type="entry name" value="SUGAR_TRANSPORT_1"/>
    <property type="match status" value="1"/>
</dbReference>
<dbReference type="GO" id="GO:0016020">
    <property type="term" value="C:membrane"/>
    <property type="evidence" value="ECO:0007669"/>
    <property type="project" value="UniProtKB-SubCell"/>
</dbReference>
<dbReference type="InterPro" id="IPR020846">
    <property type="entry name" value="MFS_dom"/>
</dbReference>
<dbReference type="InterPro" id="IPR036259">
    <property type="entry name" value="MFS_trans_sf"/>
</dbReference>
<feature type="transmembrane region" description="Helical" evidence="6">
    <location>
        <begin position="309"/>
        <end position="332"/>
    </location>
</feature>
<feature type="transmembrane region" description="Helical" evidence="6">
    <location>
        <begin position="344"/>
        <end position="365"/>
    </location>
</feature>
<evidence type="ECO:0000256" key="5">
    <source>
        <dbReference type="ARBA" id="ARBA00023136"/>
    </source>
</evidence>
<dbReference type="OrthoDB" id="6612291at2759"/>
<reference evidence="8 9" key="1">
    <citation type="submission" date="2018-11" db="EMBL/GenBank/DDBJ databases">
        <title>Genome sequence of Saitozyma podzolica DSM 27192.</title>
        <authorList>
            <person name="Aliyu H."/>
            <person name="Gorte O."/>
            <person name="Ochsenreither K."/>
        </authorList>
    </citation>
    <scope>NUCLEOTIDE SEQUENCE [LARGE SCALE GENOMIC DNA]</scope>
    <source>
        <strain evidence="8 9">DSM 27192</strain>
    </source>
</reference>
<gene>
    <name evidence="8" type="ORF">EHS25_007259</name>
</gene>
<dbReference type="InterPro" id="IPR005828">
    <property type="entry name" value="MFS_sugar_transport-like"/>
</dbReference>
<dbReference type="InterPro" id="IPR050360">
    <property type="entry name" value="MFS_Sugar_Transporters"/>
</dbReference>
<dbReference type="PANTHER" id="PTHR48022">
    <property type="entry name" value="PLASTIDIC GLUCOSE TRANSPORTER 4"/>
    <property type="match status" value="1"/>
</dbReference>
<evidence type="ECO:0000256" key="3">
    <source>
        <dbReference type="ARBA" id="ARBA00022692"/>
    </source>
</evidence>
<dbReference type="InterPro" id="IPR005829">
    <property type="entry name" value="Sugar_transporter_CS"/>
</dbReference>
<feature type="transmembrane region" description="Helical" evidence="6">
    <location>
        <begin position="377"/>
        <end position="399"/>
    </location>
</feature>
<dbReference type="EMBL" id="RSCD01000036">
    <property type="protein sequence ID" value="RSH80154.1"/>
    <property type="molecule type" value="Genomic_DNA"/>
</dbReference>
<evidence type="ECO:0000256" key="1">
    <source>
        <dbReference type="ARBA" id="ARBA00004141"/>
    </source>
</evidence>
<dbReference type="PROSITE" id="PS00217">
    <property type="entry name" value="SUGAR_TRANSPORT_2"/>
    <property type="match status" value="1"/>
</dbReference>
<dbReference type="Proteomes" id="UP000279259">
    <property type="component" value="Unassembled WGS sequence"/>
</dbReference>
<evidence type="ECO:0000313" key="8">
    <source>
        <dbReference type="EMBL" id="RSH80154.1"/>
    </source>
</evidence>
<name>A0A427XN33_9TREE</name>
<feature type="transmembrane region" description="Helical" evidence="6">
    <location>
        <begin position="474"/>
        <end position="490"/>
    </location>
</feature>
<evidence type="ECO:0000313" key="9">
    <source>
        <dbReference type="Proteomes" id="UP000279259"/>
    </source>
</evidence>
<feature type="transmembrane region" description="Helical" evidence="6">
    <location>
        <begin position="51"/>
        <end position="80"/>
    </location>
</feature>
<sequence length="541" mass="59591">MEALAQDTNKIDVEMMEDKRHLDVAAVGHLANQEAHDETPMQALRRHPWTCVWVVYGIWVLLCCSFDNSAAGSVVGIPRFRQDYGYAYEGDYVLPANWQSAYSGGPAAASVFGTFAGGYIADKIGRKWTVVTIYILLFIGITVETVSAQTSNPNAVFFAGKFINGFATGSLITTAMTYIGELSPLALRGIFTGAAAIAFTIGPFIQALITNFYGDLPSSWAYKSAFVAQYGVTGIGLLVWPFMPESPTWLLLQGKDDKAIRAFKRLGEKEEEIQKHVAHIKLTLEEARKETEGATYLECFKKSNLRRTIVSGMPLTLQAFCGVFFIAGYATYYFQLAGFSTEMSFRLAVCQQVLSMAGNVTAWFLIERVGRRPLTFWGLVVLTVILLVAGGLACVGQVGTNKATVGMIILYCYVYNVTLGATAYTSMAEIGTSRLRAKTAAIALLVQGCFSCMWQFVLPFMFNPNEANLQAKTSFIFGGFSVFCCIYAYYCHPETKGRSYEELDEMFQKGVSARDFGSYVTEAERKGQQVKQEVMDGTLAL</sequence>
<keyword evidence="5 6" id="KW-0472">Membrane</keyword>
<feature type="transmembrane region" description="Helical" evidence="6">
    <location>
        <begin position="405"/>
        <end position="427"/>
    </location>
</feature>
<dbReference type="Gene3D" id="1.20.1250.20">
    <property type="entry name" value="MFS general substrate transporter like domains"/>
    <property type="match status" value="1"/>
</dbReference>
<proteinExistence type="inferred from homology"/>
<keyword evidence="9" id="KW-1185">Reference proteome</keyword>
<dbReference type="FunFam" id="1.20.1250.20:FF:000078">
    <property type="entry name" value="MFS maltose transporter, putative"/>
    <property type="match status" value="1"/>
</dbReference>
<feature type="transmembrane region" description="Helical" evidence="6">
    <location>
        <begin position="100"/>
        <end position="121"/>
    </location>
</feature>
<feature type="transmembrane region" description="Helical" evidence="6">
    <location>
        <begin position="191"/>
        <end position="214"/>
    </location>
</feature>
<keyword evidence="4 6" id="KW-1133">Transmembrane helix</keyword>
<feature type="transmembrane region" description="Helical" evidence="6">
    <location>
        <begin position="439"/>
        <end position="462"/>
    </location>
</feature>
<dbReference type="AlphaFoldDB" id="A0A427XN33"/>
<dbReference type="Pfam" id="PF00083">
    <property type="entry name" value="Sugar_tr"/>
    <property type="match status" value="1"/>
</dbReference>
<keyword evidence="3 6" id="KW-0812">Transmembrane</keyword>
<comment type="subcellular location">
    <subcellularLocation>
        <location evidence="1">Membrane</location>
        <topology evidence="1">Multi-pass membrane protein</topology>
    </subcellularLocation>
</comment>
<feature type="transmembrane region" description="Helical" evidence="6">
    <location>
        <begin position="220"/>
        <end position="243"/>
    </location>
</feature>